<reference evidence="13" key="3">
    <citation type="submission" date="2025-09" db="UniProtKB">
        <authorList>
            <consortium name="Ensembl"/>
        </authorList>
    </citation>
    <scope>IDENTIFICATION</scope>
</reference>
<feature type="domain" description="Fibronectin type-III" evidence="12">
    <location>
        <begin position="255"/>
        <end position="346"/>
    </location>
</feature>
<sequence>MDFLREAVQLIFLLLLFYIPGDCYSIKCAGELTVDKDIIPMGSNLTVRCQSNTVQCNRPFIIQLDEQIILHEISCSNVTARLVVREPEFTLYCMVVQEGKRHLVCARNIVAEGMLPLSITSLVTVTTLRIKVLKKHRRTTLDFLKNIYMDDSLKNLLTKNVKEPPLIAFAKGSLSPTIHWQSSDNMTLLKPRVRFRKTDGLHRGEVLMPDDLEPLTSYEFELRVCTASLMHNCSLWSQLISQKSPGQAPSSKLDVWRVIMRHNGSDTQNVTVLWKAFTPEDYKGDLLGYELVYKENGVTHTLSCSVAASQYTLQLPLEVTEVNVSAVTSAGSSPPAPVRLIYTGKPAPTIYLSQAAGGRIHLNWNSSLPSYSNTPDQTLGFVVEWKCSSIEMQWKRIANDQKSTMLYHSQFSLLFATMYFSLYVESTEGVSDPAFGQIHVKDENVMLIGISLMTAIPIIIILNLLYLKCARQRLRKTCMSVGPSWLFENLPKLGNSNAIKLLYWPKPVDSDPPLSPVEDFSPPVEIKDVYPIVHKDDTTEERKAAQDWASCPYKPQISIVSQRIEAVSEVAESEEDENPWLVFSPGFNKFDDEFLPSQEIHGPLKSCLTVDGTPISVDVVDGLIVLTRATLEEEIWRAEGDGAFEAETGNCDENSHKGQTVLPSDLVNCLKDPSFSVRPHSPQRASTFITSSGVKPCFILSINFCEML</sequence>
<dbReference type="Ensembl" id="ENSPNAT00000006557.2">
    <property type="protein sequence ID" value="ENSPNAP00000025856.2"/>
    <property type="gene ID" value="ENSPNAG00000001552.2"/>
</dbReference>
<keyword evidence="9" id="KW-0325">Glycoprotein</keyword>
<keyword evidence="6 10" id="KW-1133">Transmembrane helix</keyword>
<dbReference type="InterPro" id="IPR036116">
    <property type="entry name" value="FN3_sf"/>
</dbReference>
<dbReference type="STRING" id="42514.ENSPNAP00000004724"/>
<dbReference type="InterPro" id="IPR003961">
    <property type="entry name" value="FN3_dom"/>
</dbReference>
<dbReference type="GeneTree" id="ENSGT00940000159829"/>
<dbReference type="InterPro" id="IPR052672">
    <property type="entry name" value="Type1_Cytokine_Rcpt_Type2"/>
</dbReference>
<keyword evidence="5" id="KW-0677">Repeat</keyword>
<evidence type="ECO:0000256" key="5">
    <source>
        <dbReference type="ARBA" id="ARBA00022737"/>
    </source>
</evidence>
<protein>
    <submittedName>
        <fullName evidence="13">Interleukin 23 receptor</fullName>
    </submittedName>
</protein>
<keyword evidence="3 10" id="KW-0812">Transmembrane</keyword>
<evidence type="ECO:0000256" key="10">
    <source>
        <dbReference type="SAM" id="Phobius"/>
    </source>
</evidence>
<evidence type="ECO:0000313" key="13">
    <source>
        <dbReference type="Ensembl" id="ENSPNAP00000025856.2"/>
    </source>
</evidence>
<proteinExistence type="inferred from homology"/>
<accession>A0A3B4DRY7</accession>
<reference evidence="13 14" key="1">
    <citation type="submission" date="2020-10" db="EMBL/GenBank/DDBJ databases">
        <title>Pygocentrus nattereri (red-bellied piranha) genome, fPygNat1, primary haplotype.</title>
        <authorList>
            <person name="Myers G."/>
            <person name="Meyer A."/>
            <person name="Karagic N."/>
            <person name="Pippel M."/>
            <person name="Winkler S."/>
            <person name="Tracey A."/>
            <person name="Wood J."/>
            <person name="Formenti G."/>
            <person name="Howe K."/>
            <person name="Fedrigo O."/>
            <person name="Jarvis E.D."/>
        </authorList>
    </citation>
    <scope>NUCLEOTIDE SEQUENCE [LARGE SCALE GENOMIC DNA]</scope>
</reference>
<dbReference type="AlphaFoldDB" id="A0A3B4DRY7"/>
<evidence type="ECO:0000256" key="3">
    <source>
        <dbReference type="ARBA" id="ARBA00022692"/>
    </source>
</evidence>
<name>A0A3B4DRY7_PYGNA</name>
<feature type="chain" id="PRO_5043669000" evidence="11">
    <location>
        <begin position="26"/>
        <end position="708"/>
    </location>
</feature>
<keyword evidence="4 11" id="KW-0732">Signal</keyword>
<dbReference type="PANTHER" id="PTHR48423:SF1">
    <property type="entry name" value="INTERLEUKIN-27 RECEPTOR SUBUNIT ALPHA"/>
    <property type="match status" value="1"/>
</dbReference>
<evidence type="ECO:0000256" key="8">
    <source>
        <dbReference type="ARBA" id="ARBA00023170"/>
    </source>
</evidence>
<organism evidence="13 14">
    <name type="scientific">Pygocentrus nattereri</name>
    <name type="common">Red-bellied piranha</name>
    <dbReference type="NCBI Taxonomy" id="42514"/>
    <lineage>
        <taxon>Eukaryota</taxon>
        <taxon>Metazoa</taxon>
        <taxon>Chordata</taxon>
        <taxon>Craniata</taxon>
        <taxon>Vertebrata</taxon>
        <taxon>Euteleostomi</taxon>
        <taxon>Actinopterygii</taxon>
        <taxon>Neopterygii</taxon>
        <taxon>Teleostei</taxon>
        <taxon>Ostariophysi</taxon>
        <taxon>Characiformes</taxon>
        <taxon>Characoidei</taxon>
        <taxon>Pygocentrus</taxon>
    </lineage>
</organism>
<keyword evidence="8" id="KW-0675">Receptor</keyword>
<evidence type="ECO:0000259" key="12">
    <source>
        <dbReference type="PROSITE" id="PS50853"/>
    </source>
</evidence>
<keyword evidence="14" id="KW-1185">Reference proteome</keyword>
<evidence type="ECO:0000256" key="6">
    <source>
        <dbReference type="ARBA" id="ARBA00022989"/>
    </source>
</evidence>
<dbReference type="PROSITE" id="PS50853">
    <property type="entry name" value="FN3"/>
    <property type="match status" value="1"/>
</dbReference>
<dbReference type="GO" id="GO:0005886">
    <property type="term" value="C:plasma membrane"/>
    <property type="evidence" value="ECO:0007669"/>
    <property type="project" value="UniProtKB-ARBA"/>
</dbReference>
<comment type="similarity">
    <text evidence="2">Belongs to the type I cytokine receptor family. Type 2 subfamily.</text>
</comment>
<dbReference type="PANTHER" id="PTHR48423">
    <property type="entry name" value="INTERLEUKIN-27 RECEPTOR SUBUNIT ALPHA"/>
    <property type="match status" value="1"/>
</dbReference>
<reference evidence="13" key="2">
    <citation type="submission" date="2025-08" db="UniProtKB">
        <authorList>
            <consortium name="Ensembl"/>
        </authorList>
    </citation>
    <scope>IDENTIFICATION</scope>
</reference>
<evidence type="ECO:0000313" key="14">
    <source>
        <dbReference type="Proteomes" id="UP001501920"/>
    </source>
</evidence>
<dbReference type="Gene3D" id="2.60.40.10">
    <property type="entry name" value="Immunoglobulins"/>
    <property type="match status" value="1"/>
</dbReference>
<evidence type="ECO:0000256" key="7">
    <source>
        <dbReference type="ARBA" id="ARBA00023136"/>
    </source>
</evidence>
<evidence type="ECO:0000256" key="2">
    <source>
        <dbReference type="ARBA" id="ARBA00008921"/>
    </source>
</evidence>
<evidence type="ECO:0000256" key="11">
    <source>
        <dbReference type="SAM" id="SignalP"/>
    </source>
</evidence>
<dbReference type="SUPFAM" id="SSF49265">
    <property type="entry name" value="Fibronectin type III"/>
    <property type="match status" value="1"/>
</dbReference>
<feature type="signal peptide" evidence="11">
    <location>
        <begin position="1"/>
        <end position="25"/>
    </location>
</feature>
<dbReference type="Proteomes" id="UP001501920">
    <property type="component" value="Chromosome 26"/>
</dbReference>
<dbReference type="CDD" id="cd00063">
    <property type="entry name" value="FN3"/>
    <property type="match status" value="1"/>
</dbReference>
<evidence type="ECO:0000256" key="4">
    <source>
        <dbReference type="ARBA" id="ARBA00022729"/>
    </source>
</evidence>
<comment type="subcellular location">
    <subcellularLocation>
        <location evidence="1">Membrane</location>
        <topology evidence="1">Single-pass type I membrane protein</topology>
    </subcellularLocation>
</comment>
<evidence type="ECO:0000256" key="1">
    <source>
        <dbReference type="ARBA" id="ARBA00004479"/>
    </source>
</evidence>
<dbReference type="InterPro" id="IPR013783">
    <property type="entry name" value="Ig-like_fold"/>
</dbReference>
<feature type="transmembrane region" description="Helical" evidence="10">
    <location>
        <begin position="444"/>
        <end position="466"/>
    </location>
</feature>
<evidence type="ECO:0000256" key="9">
    <source>
        <dbReference type="ARBA" id="ARBA00023180"/>
    </source>
</evidence>
<keyword evidence="7 10" id="KW-0472">Membrane</keyword>